<reference evidence="8 9" key="1">
    <citation type="submission" date="2024-07" db="EMBL/GenBank/DDBJ databases">
        <title>Section-level genome sequencing and comparative genomics of Aspergillus sections Usti and Cavernicolus.</title>
        <authorList>
            <consortium name="Lawrence Berkeley National Laboratory"/>
            <person name="Nybo J.L."/>
            <person name="Vesth T.C."/>
            <person name="Theobald S."/>
            <person name="Frisvad J.C."/>
            <person name="Larsen T.O."/>
            <person name="Kjaerboelling I."/>
            <person name="Rothschild-Mancinelli K."/>
            <person name="Lyhne E.K."/>
            <person name="Kogle M.E."/>
            <person name="Barry K."/>
            <person name="Clum A."/>
            <person name="Na H."/>
            <person name="Ledsgaard L."/>
            <person name="Lin J."/>
            <person name="Lipzen A."/>
            <person name="Kuo A."/>
            <person name="Riley R."/>
            <person name="Mondo S."/>
            <person name="LaButti K."/>
            <person name="Haridas S."/>
            <person name="Pangalinan J."/>
            <person name="Salamov A.A."/>
            <person name="Simmons B.A."/>
            <person name="Magnuson J.K."/>
            <person name="Chen J."/>
            <person name="Drula E."/>
            <person name="Henrissat B."/>
            <person name="Wiebenga A."/>
            <person name="Lubbers R.J."/>
            <person name="Gomes A.C."/>
            <person name="Macurrencykelacurrency M.R."/>
            <person name="Stajich J."/>
            <person name="Grigoriev I.V."/>
            <person name="Mortensen U.H."/>
            <person name="De vries R.P."/>
            <person name="Baker S.E."/>
            <person name="Andersen M.R."/>
        </authorList>
    </citation>
    <scope>NUCLEOTIDE SEQUENCE [LARGE SCALE GENOMIC DNA]</scope>
    <source>
        <strain evidence="8 9">CBS 756.74</strain>
    </source>
</reference>
<dbReference type="InterPro" id="IPR002293">
    <property type="entry name" value="AA/rel_permease1"/>
</dbReference>
<feature type="transmembrane region" description="Helical" evidence="7">
    <location>
        <begin position="441"/>
        <end position="460"/>
    </location>
</feature>
<dbReference type="GeneID" id="98162880"/>
<feature type="transmembrane region" description="Helical" evidence="7">
    <location>
        <begin position="35"/>
        <end position="61"/>
    </location>
</feature>
<keyword evidence="2" id="KW-0813">Transport</keyword>
<sequence length="515" mass="54764">MSDKETKSPDGVLDSASQITTPGADSNEAPKIFNWWSMLATCVSLMATWEAICSTMTAGLISGGPVSLVYGFISAAIGTIATALSLSECASMCPTTGGQYHYVALLSPQKLSTPFSYAAGWITVFGWQAVAGSAPFLAGTMIQGLLVLNDPGYVYERWHGTLLYWAVLAVALVINTMAIKLLPAIEVTMMILHVGLYVVLLIAMLVLAPTKGSASFVFTTFTNSSGWESDGVAWCIGMLSAAYVMIGYDGAAHLSTTMHNPSTSVPRAMIGSVLINAMIGLTFLIAILFCIQDLDTALSTPTGFPIIEIFFQITQNRAGATALTSTVILMAFGATIPLVTSAAWTLQAFAADSGIPFSNLIARKRAKDDVPIIAMILTVSCLALLGLLNIASTTAFNAVLSLATVGLYISYLLPTFLMLYRRIYDNESLPYGPFRLGAAGIPVNIISVIYTTVTSVFLLFPPYQPVTAANFNYSSVILGAVLVFCAVYWILGGKKAYHGLKVEILGVNVGNWNDA</sequence>
<feature type="transmembrane region" description="Helical" evidence="7">
    <location>
        <begin position="372"/>
        <end position="392"/>
    </location>
</feature>
<evidence type="ECO:0000256" key="2">
    <source>
        <dbReference type="ARBA" id="ARBA00022448"/>
    </source>
</evidence>
<proteinExistence type="predicted"/>
<evidence type="ECO:0000256" key="4">
    <source>
        <dbReference type="ARBA" id="ARBA00022989"/>
    </source>
</evidence>
<dbReference type="Proteomes" id="UP001610444">
    <property type="component" value="Unassembled WGS sequence"/>
</dbReference>
<dbReference type="EMBL" id="JBFXLR010000013">
    <property type="protein sequence ID" value="KAL2853509.1"/>
    <property type="molecule type" value="Genomic_DNA"/>
</dbReference>
<evidence type="ECO:0000256" key="7">
    <source>
        <dbReference type="SAM" id="Phobius"/>
    </source>
</evidence>
<keyword evidence="4 7" id="KW-1133">Transmembrane helix</keyword>
<dbReference type="PIRSF" id="PIRSF006060">
    <property type="entry name" value="AA_transporter"/>
    <property type="match status" value="1"/>
</dbReference>
<dbReference type="PANTHER" id="PTHR45649:SF5">
    <property type="entry name" value="GABA TRANSPORTER (EUROFUNG)-RELATED"/>
    <property type="match status" value="1"/>
</dbReference>
<dbReference type="RefSeq" id="XP_070900875.1">
    <property type="nucleotide sequence ID" value="XM_071047716.1"/>
</dbReference>
<evidence type="ECO:0000256" key="1">
    <source>
        <dbReference type="ARBA" id="ARBA00004141"/>
    </source>
</evidence>
<comment type="subcellular location">
    <subcellularLocation>
        <location evidence="1">Membrane</location>
        <topology evidence="1">Multi-pass membrane protein</topology>
    </subcellularLocation>
</comment>
<evidence type="ECO:0000313" key="8">
    <source>
        <dbReference type="EMBL" id="KAL2853509.1"/>
    </source>
</evidence>
<feature type="transmembrane region" description="Helical" evidence="7">
    <location>
        <begin position="398"/>
        <end position="420"/>
    </location>
</feature>
<feature type="transmembrane region" description="Helical" evidence="7">
    <location>
        <begin position="67"/>
        <end position="86"/>
    </location>
</feature>
<feature type="transmembrane region" description="Helical" evidence="7">
    <location>
        <begin position="231"/>
        <end position="248"/>
    </location>
</feature>
<evidence type="ECO:0000256" key="6">
    <source>
        <dbReference type="SAM" id="MobiDB-lite"/>
    </source>
</evidence>
<evidence type="ECO:0000256" key="3">
    <source>
        <dbReference type="ARBA" id="ARBA00022692"/>
    </source>
</evidence>
<dbReference type="Gene3D" id="1.20.1740.10">
    <property type="entry name" value="Amino acid/polyamine transporter I"/>
    <property type="match status" value="1"/>
</dbReference>
<evidence type="ECO:0000256" key="5">
    <source>
        <dbReference type="ARBA" id="ARBA00023136"/>
    </source>
</evidence>
<keyword evidence="5 7" id="KW-0472">Membrane</keyword>
<feature type="transmembrane region" description="Helical" evidence="7">
    <location>
        <begin position="194"/>
        <end position="211"/>
    </location>
</feature>
<feature type="transmembrane region" description="Helical" evidence="7">
    <location>
        <begin position="118"/>
        <end position="142"/>
    </location>
</feature>
<evidence type="ECO:0000313" key="9">
    <source>
        <dbReference type="Proteomes" id="UP001610444"/>
    </source>
</evidence>
<keyword evidence="9" id="KW-1185">Reference proteome</keyword>
<protein>
    <submittedName>
        <fullName evidence="8">GABA permease</fullName>
    </submittedName>
</protein>
<feature type="transmembrane region" description="Helical" evidence="7">
    <location>
        <begin position="162"/>
        <end position="182"/>
    </location>
</feature>
<dbReference type="Pfam" id="PF13520">
    <property type="entry name" value="AA_permease_2"/>
    <property type="match status" value="1"/>
</dbReference>
<feature type="region of interest" description="Disordered" evidence="6">
    <location>
        <begin position="1"/>
        <end position="23"/>
    </location>
</feature>
<feature type="transmembrane region" description="Helical" evidence="7">
    <location>
        <begin position="268"/>
        <end position="289"/>
    </location>
</feature>
<name>A0ABR4KMK8_9EURO</name>
<feature type="transmembrane region" description="Helical" evidence="7">
    <location>
        <begin position="327"/>
        <end position="351"/>
    </location>
</feature>
<dbReference type="PANTHER" id="PTHR45649">
    <property type="entry name" value="AMINO-ACID PERMEASE BAT1"/>
    <property type="match status" value="1"/>
</dbReference>
<comment type="caution">
    <text evidence="8">The sequence shown here is derived from an EMBL/GenBank/DDBJ whole genome shotgun (WGS) entry which is preliminary data.</text>
</comment>
<gene>
    <name evidence="8" type="ORF">BJX68DRAFT_274735</name>
</gene>
<organism evidence="8 9">
    <name type="scientific">Aspergillus pseudodeflectus</name>
    <dbReference type="NCBI Taxonomy" id="176178"/>
    <lineage>
        <taxon>Eukaryota</taxon>
        <taxon>Fungi</taxon>
        <taxon>Dikarya</taxon>
        <taxon>Ascomycota</taxon>
        <taxon>Pezizomycotina</taxon>
        <taxon>Eurotiomycetes</taxon>
        <taxon>Eurotiomycetidae</taxon>
        <taxon>Eurotiales</taxon>
        <taxon>Aspergillaceae</taxon>
        <taxon>Aspergillus</taxon>
        <taxon>Aspergillus subgen. Nidulantes</taxon>
    </lineage>
</organism>
<keyword evidence="3 7" id="KW-0812">Transmembrane</keyword>
<accession>A0ABR4KMK8</accession>
<feature type="transmembrane region" description="Helical" evidence="7">
    <location>
        <begin position="472"/>
        <end position="491"/>
    </location>
</feature>